<evidence type="ECO:0008006" key="4">
    <source>
        <dbReference type="Google" id="ProtNLM"/>
    </source>
</evidence>
<keyword evidence="3" id="KW-1185">Reference proteome</keyword>
<protein>
    <recommendedName>
        <fullName evidence="4">Bacterial HORMA domain-containing protein</fullName>
    </recommendedName>
</protein>
<gene>
    <name evidence="2" type="ORF">KRX52_13085</name>
</gene>
<proteinExistence type="predicted"/>
<organism evidence="2 3">
    <name type="scientific">Geopseudomonas aromaticivorans</name>
    <dbReference type="NCBI Taxonomy" id="2849492"/>
    <lineage>
        <taxon>Bacteria</taxon>
        <taxon>Pseudomonadati</taxon>
        <taxon>Pseudomonadota</taxon>
        <taxon>Gammaproteobacteria</taxon>
        <taxon>Pseudomonadales</taxon>
        <taxon>Pseudomonadaceae</taxon>
        <taxon>Geopseudomonas</taxon>
    </lineage>
</organism>
<name>A0ABS6MZ93_9GAMM</name>
<dbReference type="EMBL" id="JAHRGL010000033">
    <property type="protein sequence ID" value="MBV2133714.1"/>
    <property type="molecule type" value="Genomic_DNA"/>
</dbReference>
<reference evidence="2 3" key="1">
    <citation type="submission" date="2021-06" db="EMBL/GenBank/DDBJ databases">
        <title>Differences between aerobic and microaerobic xylene degrading microbial communities.</title>
        <authorList>
            <person name="Banerjee S."/>
            <person name="Tancsics A."/>
        </authorList>
    </citation>
    <scope>NUCLEOTIDE SEQUENCE [LARGE SCALE GENOMIC DNA]</scope>
    <source>
        <strain evidence="2 3">MAP12</strain>
    </source>
</reference>
<comment type="caution">
    <text evidence="2">The sequence shown here is derived from an EMBL/GenBank/DDBJ whole genome shotgun (WGS) entry which is preliminary data.</text>
</comment>
<accession>A0ABS6MZ93</accession>
<evidence type="ECO:0000256" key="1">
    <source>
        <dbReference type="SAM" id="MobiDB-lite"/>
    </source>
</evidence>
<sequence length="172" mass="19657">MAKKLAGTKDCVLRAGSDLAHAVQQMKERVEAEEKEGLLFHVDDQIISPYRFSEKLTVRVSYRWRQAIEDDWTYGSITFSYDSASRPDSALPTPKRKPSATKLDQERQEKLYRVWEYLKSLALYSVREYFRDGGDGNTIPPTIQAKTDPYSLGLNNYSAQFWGEHNAPASAK</sequence>
<feature type="region of interest" description="Disordered" evidence="1">
    <location>
        <begin position="81"/>
        <end position="104"/>
    </location>
</feature>
<evidence type="ECO:0000313" key="3">
    <source>
        <dbReference type="Proteomes" id="UP000813068"/>
    </source>
</evidence>
<dbReference type="Proteomes" id="UP000813068">
    <property type="component" value="Unassembled WGS sequence"/>
</dbReference>
<dbReference type="RefSeq" id="WP_217682167.1">
    <property type="nucleotide sequence ID" value="NZ_JAHRGL010000033.1"/>
</dbReference>
<evidence type="ECO:0000313" key="2">
    <source>
        <dbReference type="EMBL" id="MBV2133714.1"/>
    </source>
</evidence>